<dbReference type="AlphaFoldDB" id="A0A2B4SB45"/>
<sequence>MTPKQRENNRNSLVNRYTRTEPHLEFPGNTMQKGIHSLQKNMEDKMGLGRCKRSIIFGQPFQDEPQADSQVDRDKSETRKEQKWCTFENDTKYTVMITDKDGTRPLKPGKSTTNVGIPGFEMILVLKLPKKDAKLEFPLSGFNNSRQKISQIFAHEINQN</sequence>
<gene>
    <name evidence="2" type="ORF">AWC38_SpisGene8712</name>
</gene>
<dbReference type="EMBL" id="LSMT01000122">
    <property type="protein sequence ID" value="PFX26596.1"/>
    <property type="molecule type" value="Genomic_DNA"/>
</dbReference>
<protein>
    <submittedName>
        <fullName evidence="2">Uncharacterized protein</fullName>
    </submittedName>
</protein>
<reference evidence="3" key="1">
    <citation type="journal article" date="2017" name="bioRxiv">
        <title>Comparative analysis of the genomes of Stylophora pistillata and Acropora digitifera provides evidence for extensive differences between species of corals.</title>
        <authorList>
            <person name="Voolstra C.R."/>
            <person name="Li Y."/>
            <person name="Liew Y.J."/>
            <person name="Baumgarten S."/>
            <person name="Zoccola D."/>
            <person name="Flot J.-F."/>
            <person name="Tambutte S."/>
            <person name="Allemand D."/>
            <person name="Aranda M."/>
        </authorList>
    </citation>
    <scope>NUCLEOTIDE SEQUENCE [LARGE SCALE GENOMIC DNA]</scope>
</reference>
<proteinExistence type="predicted"/>
<comment type="caution">
    <text evidence="2">The sequence shown here is derived from an EMBL/GenBank/DDBJ whole genome shotgun (WGS) entry which is preliminary data.</text>
</comment>
<keyword evidence="3" id="KW-1185">Reference proteome</keyword>
<evidence type="ECO:0000313" key="3">
    <source>
        <dbReference type="Proteomes" id="UP000225706"/>
    </source>
</evidence>
<evidence type="ECO:0000256" key="1">
    <source>
        <dbReference type="SAM" id="MobiDB-lite"/>
    </source>
</evidence>
<name>A0A2B4SB45_STYPI</name>
<accession>A0A2B4SB45</accession>
<organism evidence="2 3">
    <name type="scientific">Stylophora pistillata</name>
    <name type="common">Smooth cauliflower coral</name>
    <dbReference type="NCBI Taxonomy" id="50429"/>
    <lineage>
        <taxon>Eukaryota</taxon>
        <taxon>Metazoa</taxon>
        <taxon>Cnidaria</taxon>
        <taxon>Anthozoa</taxon>
        <taxon>Hexacorallia</taxon>
        <taxon>Scleractinia</taxon>
        <taxon>Astrocoeniina</taxon>
        <taxon>Pocilloporidae</taxon>
        <taxon>Stylophora</taxon>
    </lineage>
</organism>
<feature type="compositionally biased region" description="Basic and acidic residues" evidence="1">
    <location>
        <begin position="70"/>
        <end position="80"/>
    </location>
</feature>
<evidence type="ECO:0000313" key="2">
    <source>
        <dbReference type="EMBL" id="PFX26596.1"/>
    </source>
</evidence>
<feature type="region of interest" description="Disordered" evidence="1">
    <location>
        <begin position="58"/>
        <end position="80"/>
    </location>
</feature>
<dbReference type="Proteomes" id="UP000225706">
    <property type="component" value="Unassembled WGS sequence"/>
</dbReference>